<dbReference type="GO" id="GO:0008324">
    <property type="term" value="F:monoatomic cation transmembrane transporter activity"/>
    <property type="evidence" value="ECO:0007669"/>
    <property type="project" value="TreeGrafter"/>
</dbReference>
<feature type="region of interest" description="Disordered" evidence="7">
    <location>
        <begin position="253"/>
        <end position="274"/>
    </location>
</feature>
<feature type="domain" description="Sodium/calcium exchanger membrane region" evidence="9">
    <location>
        <begin position="461"/>
        <end position="529"/>
    </location>
</feature>
<dbReference type="InterPro" id="IPR004837">
    <property type="entry name" value="NaCa_Exmemb"/>
</dbReference>
<dbReference type="Gene3D" id="1.20.1420.30">
    <property type="entry name" value="NCX, central ion-binding region"/>
    <property type="match status" value="2"/>
</dbReference>
<comment type="similarity">
    <text evidence="2">Belongs to the Ca(2+):cation antiporter (CaCA) (TC 2.A.19) family.</text>
</comment>
<dbReference type="GO" id="GO:0016020">
    <property type="term" value="C:membrane"/>
    <property type="evidence" value="ECO:0007669"/>
    <property type="project" value="UniProtKB-SubCell"/>
</dbReference>
<dbReference type="AlphaFoldDB" id="A0AAV5RLA1"/>
<dbReference type="EMBL" id="BTGC01000008">
    <property type="protein sequence ID" value="GMM51852.1"/>
    <property type="molecule type" value="Genomic_DNA"/>
</dbReference>
<keyword evidence="5 8" id="KW-1133">Transmembrane helix</keyword>
<evidence type="ECO:0000259" key="9">
    <source>
        <dbReference type="Pfam" id="PF01699"/>
    </source>
</evidence>
<evidence type="ECO:0000313" key="11">
    <source>
        <dbReference type="Proteomes" id="UP001362899"/>
    </source>
</evidence>
<feature type="transmembrane region" description="Helical" evidence="8">
    <location>
        <begin position="406"/>
        <end position="423"/>
    </location>
</feature>
<dbReference type="Proteomes" id="UP001362899">
    <property type="component" value="Unassembled WGS sequence"/>
</dbReference>
<gene>
    <name evidence="10" type="ORF">DASB73_028150</name>
</gene>
<evidence type="ECO:0000313" key="10">
    <source>
        <dbReference type="EMBL" id="GMM51852.1"/>
    </source>
</evidence>
<feature type="transmembrane region" description="Helical" evidence="8">
    <location>
        <begin position="429"/>
        <end position="449"/>
    </location>
</feature>
<evidence type="ECO:0000256" key="5">
    <source>
        <dbReference type="ARBA" id="ARBA00022989"/>
    </source>
</evidence>
<dbReference type="GO" id="GO:0006874">
    <property type="term" value="P:intracellular calcium ion homeostasis"/>
    <property type="evidence" value="ECO:0007669"/>
    <property type="project" value="TreeGrafter"/>
</dbReference>
<comment type="caution">
    <text evidence="10">The sequence shown here is derived from an EMBL/GenBank/DDBJ whole genome shotgun (WGS) entry which is preliminary data.</text>
</comment>
<keyword evidence="3" id="KW-0813">Transport</keyword>
<evidence type="ECO:0000256" key="1">
    <source>
        <dbReference type="ARBA" id="ARBA00004141"/>
    </source>
</evidence>
<reference evidence="10 11" key="1">
    <citation type="journal article" date="2023" name="Elife">
        <title>Identification of key yeast species and microbe-microbe interactions impacting larval growth of Drosophila in the wild.</title>
        <authorList>
            <person name="Mure A."/>
            <person name="Sugiura Y."/>
            <person name="Maeda R."/>
            <person name="Honda K."/>
            <person name="Sakurai N."/>
            <person name="Takahashi Y."/>
            <person name="Watada M."/>
            <person name="Katoh T."/>
            <person name="Gotoh A."/>
            <person name="Gotoh Y."/>
            <person name="Taniguchi I."/>
            <person name="Nakamura K."/>
            <person name="Hayashi T."/>
            <person name="Katayama T."/>
            <person name="Uemura T."/>
            <person name="Hattori Y."/>
        </authorList>
    </citation>
    <scope>NUCLEOTIDE SEQUENCE [LARGE SCALE GENOMIC DNA]</scope>
    <source>
        <strain evidence="10 11">SB-73</strain>
    </source>
</reference>
<feature type="domain" description="Sodium/calcium exchanger membrane region" evidence="9">
    <location>
        <begin position="3"/>
        <end position="130"/>
    </location>
</feature>
<feature type="transmembrane region" description="Helical" evidence="8">
    <location>
        <begin position="377"/>
        <end position="399"/>
    </location>
</feature>
<name>A0AAV5RLA1_STABA</name>
<keyword evidence="4 8" id="KW-0812">Transmembrane</keyword>
<dbReference type="PANTHER" id="PTHR12266:SF0">
    <property type="entry name" value="MITOCHONDRIAL SODIUM_CALCIUM EXCHANGER PROTEIN"/>
    <property type="match status" value="1"/>
</dbReference>
<evidence type="ECO:0000256" key="2">
    <source>
        <dbReference type="ARBA" id="ARBA00008170"/>
    </source>
</evidence>
<accession>A0AAV5RLA1</accession>
<feature type="transmembrane region" description="Helical" evidence="8">
    <location>
        <begin position="87"/>
        <end position="107"/>
    </location>
</feature>
<feature type="transmembrane region" description="Helical" evidence="8">
    <location>
        <begin position="456"/>
        <end position="475"/>
    </location>
</feature>
<dbReference type="InterPro" id="IPR051359">
    <property type="entry name" value="CaCA_antiporter"/>
</dbReference>
<feature type="transmembrane region" description="Helical" evidence="8">
    <location>
        <begin position="60"/>
        <end position="78"/>
    </location>
</feature>
<feature type="compositionally biased region" description="Low complexity" evidence="7">
    <location>
        <begin position="253"/>
        <end position="262"/>
    </location>
</feature>
<evidence type="ECO:0000256" key="8">
    <source>
        <dbReference type="SAM" id="Phobius"/>
    </source>
</evidence>
<feature type="transmembrane region" description="Helical" evidence="8">
    <location>
        <begin position="113"/>
        <end position="135"/>
    </location>
</feature>
<evidence type="ECO:0000256" key="4">
    <source>
        <dbReference type="ARBA" id="ARBA00022692"/>
    </source>
</evidence>
<evidence type="ECO:0000256" key="3">
    <source>
        <dbReference type="ARBA" id="ARBA00022448"/>
    </source>
</evidence>
<sequence>MGVAAFDYLSPNLTYIAQESGISQSVMGVTVMAFGNGSVDVFSAIVATQQGDAAMAIGEIMGGAFFVIAVVLGSMALVKPFQIEKALFIRDATILSLAVITVIFIAYDGVITLIEALFTLFLYCIYAMLVVHYHLNEFNSIHTLPTHDGALTEIIEPVVAPIKPSIFRAMDINWLVNHPDIDVESNSHDNNGDEATVREVHNAISASENNISDTQSPFLPGNTLINNANNRVHGVDATPSLRVDTSVATHSTTPIITISPTESDSDNNERCNSTSTLNISTHSLVPSSPAMPNNFSRNPSMDSLASVRSNQSWNLTIEDLVSTVMSPTSDENAFTHLMSHDEDFNNHNIDFRKMSVKETLFWICLPGYHSFSQSSWLLIIKNIIVSPFLLPLSLSIPIISFSKSRLCLGIYSISVPLIIPALIDPISYNTITFSVQIIAAVLGEYFFVYKKKVPSGAWAAALGFAMSLFWVVFLATELVKVLIALAELCELSDSFVGLTIFALGDSIGDFISNLTVARIGYSTMAIAACSRFW</sequence>
<protein>
    <submittedName>
        <fullName evidence="10">Ecm27 protein</fullName>
    </submittedName>
</protein>
<organism evidence="10 11">
    <name type="scientific">Starmerella bacillaris</name>
    <name type="common">Yeast</name>
    <name type="synonym">Candida zemplinina</name>
    <dbReference type="NCBI Taxonomy" id="1247836"/>
    <lineage>
        <taxon>Eukaryota</taxon>
        <taxon>Fungi</taxon>
        <taxon>Dikarya</taxon>
        <taxon>Ascomycota</taxon>
        <taxon>Saccharomycotina</taxon>
        <taxon>Dipodascomycetes</taxon>
        <taxon>Dipodascales</taxon>
        <taxon>Trichomonascaceae</taxon>
        <taxon>Starmerella</taxon>
    </lineage>
</organism>
<comment type="subcellular location">
    <subcellularLocation>
        <location evidence="1">Membrane</location>
        <topology evidence="1">Multi-pass membrane protein</topology>
    </subcellularLocation>
</comment>
<proteinExistence type="inferred from homology"/>
<keyword evidence="6 8" id="KW-0472">Membrane</keyword>
<keyword evidence="11" id="KW-1185">Reference proteome</keyword>
<dbReference type="PANTHER" id="PTHR12266">
    <property type="entry name" value="NA+/CA2+ K+ INDEPENDENT EXCHANGER"/>
    <property type="match status" value="1"/>
</dbReference>
<dbReference type="Pfam" id="PF01699">
    <property type="entry name" value="Na_Ca_ex"/>
    <property type="match status" value="2"/>
</dbReference>
<evidence type="ECO:0000256" key="6">
    <source>
        <dbReference type="ARBA" id="ARBA00023136"/>
    </source>
</evidence>
<dbReference type="InterPro" id="IPR044880">
    <property type="entry name" value="NCX_ion-bd_dom_sf"/>
</dbReference>
<evidence type="ECO:0000256" key="7">
    <source>
        <dbReference type="SAM" id="MobiDB-lite"/>
    </source>
</evidence>
<feature type="transmembrane region" description="Helical" evidence="8">
    <location>
        <begin position="495"/>
        <end position="516"/>
    </location>
</feature>